<keyword evidence="3" id="KW-0804">Transcription</keyword>
<dbReference type="InterPro" id="IPR050109">
    <property type="entry name" value="HTH-type_TetR-like_transc_reg"/>
</dbReference>
<feature type="domain" description="HTH tetR-type" evidence="5">
    <location>
        <begin position="29"/>
        <end position="89"/>
    </location>
</feature>
<dbReference type="PANTHER" id="PTHR30055:SF234">
    <property type="entry name" value="HTH-TYPE TRANSCRIPTIONAL REGULATOR BETI"/>
    <property type="match status" value="1"/>
</dbReference>
<dbReference type="SUPFAM" id="SSF48498">
    <property type="entry name" value="Tetracyclin repressor-like, C-terminal domain"/>
    <property type="match status" value="1"/>
</dbReference>
<keyword evidence="2 4" id="KW-0238">DNA-binding</keyword>
<evidence type="ECO:0000256" key="4">
    <source>
        <dbReference type="PROSITE-ProRule" id="PRU00335"/>
    </source>
</evidence>
<keyword evidence="1" id="KW-0805">Transcription regulation</keyword>
<dbReference type="InterPro" id="IPR036271">
    <property type="entry name" value="Tet_transcr_reg_TetR-rel_C_sf"/>
</dbReference>
<comment type="caution">
    <text evidence="6">The sequence shown here is derived from an EMBL/GenBank/DDBJ whole genome shotgun (WGS) entry which is preliminary data.</text>
</comment>
<gene>
    <name evidence="6" type="ORF">C7455_101376</name>
</gene>
<dbReference type="GO" id="GO:0003700">
    <property type="term" value="F:DNA-binding transcription factor activity"/>
    <property type="evidence" value="ECO:0007669"/>
    <property type="project" value="TreeGrafter"/>
</dbReference>
<dbReference type="InterPro" id="IPR009057">
    <property type="entry name" value="Homeodomain-like_sf"/>
</dbReference>
<evidence type="ECO:0000313" key="6">
    <source>
        <dbReference type="EMBL" id="PWK62350.1"/>
    </source>
</evidence>
<dbReference type="PANTHER" id="PTHR30055">
    <property type="entry name" value="HTH-TYPE TRANSCRIPTIONAL REGULATOR RUTR"/>
    <property type="match status" value="1"/>
</dbReference>
<dbReference type="InterPro" id="IPR001647">
    <property type="entry name" value="HTH_TetR"/>
</dbReference>
<organism evidence="6 7">
    <name type="scientific">Roseicyclus mahoneyensis</name>
    <dbReference type="NCBI Taxonomy" id="164332"/>
    <lineage>
        <taxon>Bacteria</taxon>
        <taxon>Pseudomonadati</taxon>
        <taxon>Pseudomonadota</taxon>
        <taxon>Alphaproteobacteria</taxon>
        <taxon>Rhodobacterales</taxon>
        <taxon>Roseobacteraceae</taxon>
        <taxon>Roseicyclus</taxon>
    </lineage>
</organism>
<dbReference type="Gene3D" id="1.10.357.10">
    <property type="entry name" value="Tetracycline Repressor, domain 2"/>
    <property type="match status" value="1"/>
</dbReference>
<evidence type="ECO:0000256" key="1">
    <source>
        <dbReference type="ARBA" id="ARBA00023015"/>
    </source>
</evidence>
<protein>
    <submittedName>
        <fullName evidence="6">TetR family transcriptional regulator</fullName>
    </submittedName>
</protein>
<name>A0A316GMF2_9RHOB</name>
<proteinExistence type="predicted"/>
<evidence type="ECO:0000259" key="5">
    <source>
        <dbReference type="PROSITE" id="PS50977"/>
    </source>
</evidence>
<dbReference type="GO" id="GO:0000976">
    <property type="term" value="F:transcription cis-regulatory region binding"/>
    <property type="evidence" value="ECO:0007669"/>
    <property type="project" value="TreeGrafter"/>
</dbReference>
<dbReference type="RefSeq" id="WP_109664705.1">
    <property type="nucleotide sequence ID" value="NZ_QGGW01000001.1"/>
</dbReference>
<dbReference type="Pfam" id="PF00440">
    <property type="entry name" value="TetR_N"/>
    <property type="match status" value="1"/>
</dbReference>
<accession>A0A316GMF2</accession>
<dbReference type="OrthoDB" id="9808189at2"/>
<dbReference type="EMBL" id="QGGW01000001">
    <property type="protein sequence ID" value="PWK62350.1"/>
    <property type="molecule type" value="Genomic_DNA"/>
</dbReference>
<dbReference type="Proteomes" id="UP000245708">
    <property type="component" value="Unassembled WGS sequence"/>
</dbReference>
<reference evidence="6 7" key="1">
    <citation type="submission" date="2018-05" db="EMBL/GenBank/DDBJ databases">
        <title>Genomic Encyclopedia of Type Strains, Phase IV (KMG-IV): sequencing the most valuable type-strain genomes for metagenomic binning, comparative biology and taxonomic classification.</title>
        <authorList>
            <person name="Goeker M."/>
        </authorList>
    </citation>
    <scope>NUCLEOTIDE SEQUENCE [LARGE SCALE GENOMIC DNA]</scope>
    <source>
        <strain evidence="6 7">DSM 16097</strain>
    </source>
</reference>
<dbReference type="SUPFAM" id="SSF46689">
    <property type="entry name" value="Homeodomain-like"/>
    <property type="match status" value="1"/>
</dbReference>
<evidence type="ECO:0000256" key="2">
    <source>
        <dbReference type="ARBA" id="ARBA00023125"/>
    </source>
</evidence>
<feature type="DNA-binding region" description="H-T-H motif" evidence="4">
    <location>
        <begin position="52"/>
        <end position="71"/>
    </location>
</feature>
<evidence type="ECO:0000313" key="7">
    <source>
        <dbReference type="Proteomes" id="UP000245708"/>
    </source>
</evidence>
<dbReference type="AlphaFoldDB" id="A0A316GMF2"/>
<evidence type="ECO:0000256" key="3">
    <source>
        <dbReference type="ARBA" id="ARBA00023163"/>
    </source>
</evidence>
<dbReference type="PROSITE" id="PS50977">
    <property type="entry name" value="HTH_TETR_2"/>
    <property type="match status" value="1"/>
</dbReference>
<sequence>MPKPDISTPSKDRFADWLAEGRAGLPKGERTRRDLMIAGAHLLARQPLEDLTVAAVCARAGVAHGTFYIYFPNRNLLAGAVLEAFVDHLQIEMRAAARGAPDPVRATTAAYMRLFAENAGLMRCLVVGLDALPAARLAFQRLNHDWIATVVTAARRRDGANARPEADLTRRAHALGGMVDQYLTALHVTQDPQIIALSQDRDAVLDLFTDLWTKGMAP</sequence>
<keyword evidence="7" id="KW-1185">Reference proteome</keyword>
<dbReference type="Gene3D" id="1.10.10.60">
    <property type="entry name" value="Homeodomain-like"/>
    <property type="match status" value="1"/>
</dbReference>